<dbReference type="GO" id="GO:0003735">
    <property type="term" value="F:structural constituent of ribosome"/>
    <property type="evidence" value="ECO:0007669"/>
    <property type="project" value="InterPro"/>
</dbReference>
<comment type="function">
    <text evidence="4">This protein is one of the early assembly proteins of the 50S ribosomal subunit, although it is not seen to bind rRNA by itself. It is important during the early stages of 50S assembly.</text>
</comment>
<dbReference type="PANTHER" id="PTHR11545">
    <property type="entry name" value="RIBOSOMAL PROTEIN L13"/>
    <property type="match status" value="1"/>
</dbReference>
<organism evidence="5 6">
    <name type="scientific">Candidatus Amesbacteria bacterium GW2011_GWC2_45_19</name>
    <dbReference type="NCBI Taxonomy" id="1618366"/>
    <lineage>
        <taxon>Bacteria</taxon>
        <taxon>Candidatus Amesiibacteriota</taxon>
    </lineage>
</organism>
<dbReference type="PIRSF" id="PIRSF002181">
    <property type="entry name" value="Ribosomal_L13"/>
    <property type="match status" value="1"/>
</dbReference>
<dbReference type="NCBIfam" id="TIGR01066">
    <property type="entry name" value="rplM_bact"/>
    <property type="match status" value="1"/>
</dbReference>
<dbReference type="GO" id="GO:0006412">
    <property type="term" value="P:translation"/>
    <property type="evidence" value="ECO:0007669"/>
    <property type="project" value="UniProtKB-UniRule"/>
</dbReference>
<comment type="caution">
    <text evidence="5">The sequence shown here is derived from an EMBL/GenBank/DDBJ whole genome shotgun (WGS) entry which is preliminary data.</text>
</comment>
<comment type="subunit">
    <text evidence="4">Part of the 50S ribosomal subunit.</text>
</comment>
<evidence type="ECO:0000256" key="2">
    <source>
        <dbReference type="ARBA" id="ARBA00022980"/>
    </source>
</evidence>
<keyword evidence="2 4" id="KW-0689">Ribosomal protein</keyword>
<sequence length="134" mass="14915">MKTYSPKVSEIHRDWHLVDASGQILGRLATQIAIWLSGKHKPVFASHLDMGDNVVIVNAAKIVVTGHKAHAKVYYRHSGYPGGLKVTAFAKAKPEDIIKHAVAGMLPKNKLHDPRLLRLHIYAGETHPYGQHFE</sequence>
<evidence type="ECO:0000313" key="5">
    <source>
        <dbReference type="EMBL" id="KKU03031.1"/>
    </source>
</evidence>
<protein>
    <recommendedName>
        <fullName evidence="4">Large ribosomal subunit protein uL13</fullName>
    </recommendedName>
</protein>
<dbReference type="PANTHER" id="PTHR11545:SF2">
    <property type="entry name" value="LARGE RIBOSOMAL SUBUNIT PROTEIN UL13M"/>
    <property type="match status" value="1"/>
</dbReference>
<dbReference type="Gene3D" id="3.90.1180.10">
    <property type="entry name" value="Ribosomal protein L13"/>
    <property type="match status" value="1"/>
</dbReference>
<dbReference type="HAMAP" id="MF_01366">
    <property type="entry name" value="Ribosomal_uL13"/>
    <property type="match status" value="1"/>
</dbReference>
<evidence type="ECO:0000256" key="3">
    <source>
        <dbReference type="ARBA" id="ARBA00023274"/>
    </source>
</evidence>
<keyword evidence="3 4" id="KW-0687">Ribonucleoprotein</keyword>
<accession>A0A0G1M459</accession>
<comment type="similarity">
    <text evidence="1 4">Belongs to the universal ribosomal protein uL13 family.</text>
</comment>
<dbReference type="Proteomes" id="UP000034264">
    <property type="component" value="Unassembled WGS sequence"/>
</dbReference>
<dbReference type="SUPFAM" id="SSF52161">
    <property type="entry name" value="Ribosomal protein L13"/>
    <property type="match status" value="1"/>
</dbReference>
<dbReference type="EMBL" id="LCKS01000004">
    <property type="protein sequence ID" value="KKU03031.1"/>
    <property type="molecule type" value="Genomic_DNA"/>
</dbReference>
<dbReference type="CDD" id="cd00392">
    <property type="entry name" value="Ribosomal_L13"/>
    <property type="match status" value="1"/>
</dbReference>
<evidence type="ECO:0000256" key="4">
    <source>
        <dbReference type="HAMAP-Rule" id="MF_01366"/>
    </source>
</evidence>
<proteinExistence type="inferred from homology"/>
<dbReference type="Pfam" id="PF00572">
    <property type="entry name" value="Ribosomal_L13"/>
    <property type="match status" value="1"/>
</dbReference>
<dbReference type="InterPro" id="IPR036899">
    <property type="entry name" value="Ribosomal_uL13_sf"/>
</dbReference>
<dbReference type="AlphaFoldDB" id="A0A0G1M459"/>
<gene>
    <name evidence="4" type="primary">rplM</name>
    <name evidence="5" type="ORF">UX05_C0004G0040</name>
</gene>
<evidence type="ECO:0000313" key="6">
    <source>
        <dbReference type="Proteomes" id="UP000034264"/>
    </source>
</evidence>
<dbReference type="InterPro" id="IPR005822">
    <property type="entry name" value="Ribosomal_uL13"/>
</dbReference>
<dbReference type="PATRIC" id="fig|1618366.3.peg.389"/>
<dbReference type="GO" id="GO:0017148">
    <property type="term" value="P:negative regulation of translation"/>
    <property type="evidence" value="ECO:0007669"/>
    <property type="project" value="TreeGrafter"/>
</dbReference>
<dbReference type="InterPro" id="IPR005823">
    <property type="entry name" value="Ribosomal_uL13_bac-type"/>
</dbReference>
<dbReference type="GO" id="GO:0003729">
    <property type="term" value="F:mRNA binding"/>
    <property type="evidence" value="ECO:0007669"/>
    <property type="project" value="TreeGrafter"/>
</dbReference>
<dbReference type="GO" id="GO:0022625">
    <property type="term" value="C:cytosolic large ribosomal subunit"/>
    <property type="evidence" value="ECO:0007669"/>
    <property type="project" value="TreeGrafter"/>
</dbReference>
<evidence type="ECO:0000256" key="1">
    <source>
        <dbReference type="ARBA" id="ARBA00006227"/>
    </source>
</evidence>
<name>A0A0G1M459_9BACT</name>
<reference evidence="5 6" key="1">
    <citation type="journal article" date="2015" name="Nature">
        <title>rRNA introns, odd ribosomes, and small enigmatic genomes across a large radiation of phyla.</title>
        <authorList>
            <person name="Brown C.T."/>
            <person name="Hug L.A."/>
            <person name="Thomas B.C."/>
            <person name="Sharon I."/>
            <person name="Castelle C.J."/>
            <person name="Singh A."/>
            <person name="Wilkins M.J."/>
            <person name="Williams K.H."/>
            <person name="Banfield J.F."/>
        </authorList>
    </citation>
    <scope>NUCLEOTIDE SEQUENCE [LARGE SCALE GENOMIC DNA]</scope>
</reference>